<dbReference type="InterPro" id="IPR007867">
    <property type="entry name" value="GMC_OxRtase_C"/>
</dbReference>
<dbReference type="OrthoDB" id="9798604at2"/>
<dbReference type="EMBL" id="FOZW01000019">
    <property type="protein sequence ID" value="SFT24399.1"/>
    <property type="molecule type" value="Genomic_DNA"/>
</dbReference>
<keyword evidence="8" id="KW-1185">Reference proteome</keyword>
<keyword evidence="4" id="KW-0274">FAD</keyword>
<organism evidence="7 8">
    <name type="scientific">Alloyangia pacifica</name>
    <dbReference type="NCBI Taxonomy" id="311180"/>
    <lineage>
        <taxon>Bacteria</taxon>
        <taxon>Pseudomonadati</taxon>
        <taxon>Pseudomonadota</taxon>
        <taxon>Alphaproteobacteria</taxon>
        <taxon>Rhodobacterales</taxon>
        <taxon>Roseobacteraceae</taxon>
        <taxon>Alloyangia</taxon>
    </lineage>
</organism>
<comment type="cofactor">
    <cofactor evidence="1">
        <name>FAD</name>
        <dbReference type="ChEBI" id="CHEBI:57692"/>
    </cofactor>
</comment>
<dbReference type="GO" id="GO:0016614">
    <property type="term" value="F:oxidoreductase activity, acting on CH-OH group of donors"/>
    <property type="evidence" value="ECO:0007669"/>
    <property type="project" value="InterPro"/>
</dbReference>
<evidence type="ECO:0000259" key="6">
    <source>
        <dbReference type="Pfam" id="PF05199"/>
    </source>
</evidence>
<dbReference type="PANTHER" id="PTHR42784:SF1">
    <property type="entry name" value="PYRANOSE 2-OXIDASE"/>
    <property type="match status" value="1"/>
</dbReference>
<reference evidence="8" key="1">
    <citation type="submission" date="2016-10" db="EMBL/GenBank/DDBJ databases">
        <authorList>
            <person name="Varghese N."/>
            <person name="Submissions S."/>
        </authorList>
    </citation>
    <scope>NUCLEOTIDE SEQUENCE [LARGE SCALE GENOMIC DNA]</scope>
    <source>
        <strain evidence="8">DSM 26894</strain>
    </source>
</reference>
<evidence type="ECO:0000256" key="3">
    <source>
        <dbReference type="ARBA" id="ARBA00022630"/>
    </source>
</evidence>
<dbReference type="Proteomes" id="UP000199392">
    <property type="component" value="Unassembled WGS sequence"/>
</dbReference>
<feature type="domain" description="Glucose-methanol-choline oxidoreductase C-terminal" evidence="6">
    <location>
        <begin position="407"/>
        <end position="461"/>
    </location>
</feature>
<dbReference type="RefSeq" id="WP_092430538.1">
    <property type="nucleotide sequence ID" value="NZ_FNCL01000020.1"/>
</dbReference>
<dbReference type="AlphaFoldDB" id="A0A1I6WEH3"/>
<evidence type="ECO:0000313" key="7">
    <source>
        <dbReference type="EMBL" id="SFT24399.1"/>
    </source>
</evidence>
<dbReference type="InterPro" id="IPR051473">
    <property type="entry name" value="P2Ox-like"/>
</dbReference>
<keyword evidence="3" id="KW-0285">Flavoprotein</keyword>
<dbReference type="STRING" id="311180.SAMN04488050_11938"/>
<comment type="similarity">
    <text evidence="2">Belongs to the GMC oxidoreductase family.</text>
</comment>
<accession>A0A1I6WEH3</accession>
<evidence type="ECO:0000256" key="2">
    <source>
        <dbReference type="ARBA" id="ARBA00010790"/>
    </source>
</evidence>
<dbReference type="PANTHER" id="PTHR42784">
    <property type="entry name" value="PYRANOSE 2-OXIDASE"/>
    <property type="match status" value="1"/>
</dbReference>
<sequence>MNRIDLAQAKGRKWDVILVGTSFAAMFFAHALRDRDIDVLFVERGPYMDHGTQLAGRQSDVPPQMVQTNSSGQQKDWALRYQFGGCSNCWWGNTPRLHPSDFALRSRYGVGADWPISYDTLEPWLCKVEEIMQVAGGGNNAIFPRSRPYPYPAHTPTRAERRLFESDKSWTPMPTARANGGDRGTCCASGACHLCPVDAKFTILNGQADFEDPRFYLLTGAECRAIPTAAGLATGIVVRTVSEVETELRSSFVGLAANPMGSSTILLRSGLGGERVGQGIHEQLGQFAWADIPFDNYYGGTSITGVGYALYDGSFRSEAASVLIESWNAPPSLRLEPGKWLQRLKLKFVAEDLPQTSNRIVLENDEPRLMWGGHSAYAFAGLARARSRVADLVSFADNFSFGGFEPTEAHIIGGTPMAERRDDGVVDPECRLFDVPNLACLGASTFPTSSAANPTLTLSALSMFLGSRL</sequence>
<name>A0A1I6WEH3_9RHOB</name>
<evidence type="ECO:0000256" key="4">
    <source>
        <dbReference type="ARBA" id="ARBA00022827"/>
    </source>
</evidence>
<proteinExistence type="inferred from homology"/>
<dbReference type="SUPFAM" id="SSF51905">
    <property type="entry name" value="FAD/NAD(P)-binding domain"/>
    <property type="match status" value="1"/>
</dbReference>
<evidence type="ECO:0000256" key="1">
    <source>
        <dbReference type="ARBA" id="ARBA00001974"/>
    </source>
</evidence>
<dbReference type="Gene3D" id="3.50.50.60">
    <property type="entry name" value="FAD/NAD(P)-binding domain"/>
    <property type="match status" value="2"/>
</dbReference>
<dbReference type="InterPro" id="IPR036188">
    <property type="entry name" value="FAD/NAD-bd_sf"/>
</dbReference>
<keyword evidence="5" id="KW-0560">Oxidoreductase</keyword>
<evidence type="ECO:0000256" key="5">
    <source>
        <dbReference type="ARBA" id="ARBA00023002"/>
    </source>
</evidence>
<dbReference type="Pfam" id="PF05199">
    <property type="entry name" value="GMC_oxred_C"/>
    <property type="match status" value="1"/>
</dbReference>
<gene>
    <name evidence="7" type="ORF">SAMN04488050_11938</name>
</gene>
<evidence type="ECO:0000313" key="8">
    <source>
        <dbReference type="Proteomes" id="UP000199392"/>
    </source>
</evidence>
<protein>
    <submittedName>
        <fullName evidence="7">Choline dehydrogenase</fullName>
    </submittedName>
</protein>